<dbReference type="Gene3D" id="2.60.40.3940">
    <property type="match status" value="1"/>
</dbReference>
<dbReference type="EMBL" id="NRQY01000002">
    <property type="protein sequence ID" value="RUT64886.1"/>
    <property type="molecule type" value="Genomic_DNA"/>
</dbReference>
<geneLocation type="plasmid" evidence="2">
    <name>unnamed1</name>
</geneLocation>
<gene>
    <name evidence="2" type="ORF">CKG00_17305</name>
</gene>
<dbReference type="AlphaFoldDB" id="A0A433ZS04"/>
<organism evidence="2 3">
    <name type="scientific">Morganella morganii</name>
    <name type="common">Proteus morganii</name>
    <dbReference type="NCBI Taxonomy" id="582"/>
    <lineage>
        <taxon>Bacteria</taxon>
        <taxon>Pseudomonadati</taxon>
        <taxon>Pseudomonadota</taxon>
        <taxon>Gammaproteobacteria</taxon>
        <taxon>Enterobacterales</taxon>
        <taxon>Morganellaceae</taxon>
        <taxon>Morganella</taxon>
    </lineage>
</organism>
<keyword evidence="2" id="KW-0614">Plasmid</keyword>
<dbReference type="Proteomes" id="UP000286908">
    <property type="component" value="Unassembled WGS sequence"/>
</dbReference>
<dbReference type="InterPro" id="IPR054075">
    <property type="entry name" value="Gp53-like_C"/>
</dbReference>
<evidence type="ECO:0000313" key="2">
    <source>
        <dbReference type="EMBL" id="RUT64886.1"/>
    </source>
</evidence>
<name>A0A433ZS04_MORMO</name>
<proteinExistence type="predicted"/>
<sequence>IMAKNEFLPFGTAEGANVLSNQEYEALAARHYGFNSGVAKSKELNKVWRQASLIASAVAQFIVDTDQKDMLDTGDVADIKTRLASAINLAISNGDYVTNPYLKLELLKKIDKADITQQLGNDTGKVVSQNLLTTELGKKASVADANSKLAKDQNGADIPNKPKFIENLGLPEKFQPIGAYADGKVFKALLGDGASMAELSEKFVLALKEDGTVVLHDRIKGKSLWAIIGGVLAQVTGYDSGLIMSQKAVTDALNLLTPLSSFTSGAGWVKFPDGTIIQQGINIAGQLSYPTTVQFHIPFTSHCKVMACFDSASNKATDCPSFATSPAWNSLTHFYLMSSRTSGGESAGANWIAIGR</sequence>
<protein>
    <recommendedName>
        <fullName evidence="1">Putative tail fiber protein gp53-like C-terminal domain-containing protein</fullName>
    </recommendedName>
</protein>
<feature type="non-terminal residue" evidence="2">
    <location>
        <position position="1"/>
    </location>
</feature>
<comment type="caution">
    <text evidence="2">The sequence shown here is derived from an EMBL/GenBank/DDBJ whole genome shotgun (WGS) entry which is preliminary data.</text>
</comment>
<dbReference type="Pfam" id="PF21882">
    <property type="entry name" value="Gp53-like_C"/>
    <property type="match status" value="1"/>
</dbReference>
<evidence type="ECO:0000313" key="3">
    <source>
        <dbReference type="Proteomes" id="UP000286908"/>
    </source>
</evidence>
<reference evidence="2 3" key="1">
    <citation type="submission" date="2017-08" db="EMBL/GenBank/DDBJ databases">
        <title>Draft genome sequence of pheromone producing symbiont Morganella morganii, of the female New Zealand grass grub Costelytra giveni.</title>
        <authorList>
            <person name="Laugraud A."/>
            <person name="Young S.D."/>
            <person name="Hurst M.H."/>
        </authorList>
    </citation>
    <scope>NUCLEOTIDE SEQUENCE [LARGE SCALE GENOMIC DNA]</scope>
    <source>
        <strain evidence="2 3">MMsCG</strain>
        <plasmid evidence="2">unnamed1</plasmid>
    </source>
</reference>
<evidence type="ECO:0000259" key="1">
    <source>
        <dbReference type="Pfam" id="PF21882"/>
    </source>
</evidence>
<feature type="domain" description="Putative tail fiber protein gp53-like C-terminal" evidence="1">
    <location>
        <begin position="270"/>
        <end position="356"/>
    </location>
</feature>
<accession>A0A433ZS04</accession>